<accession>A0ACC0VP29</accession>
<organism evidence="1 2">
    <name type="scientific">Peronosclerospora sorghi</name>
    <dbReference type="NCBI Taxonomy" id="230839"/>
    <lineage>
        <taxon>Eukaryota</taxon>
        <taxon>Sar</taxon>
        <taxon>Stramenopiles</taxon>
        <taxon>Oomycota</taxon>
        <taxon>Peronosporomycetes</taxon>
        <taxon>Peronosporales</taxon>
        <taxon>Peronosporaceae</taxon>
        <taxon>Peronosclerospora</taxon>
    </lineage>
</organism>
<dbReference type="Proteomes" id="UP001163321">
    <property type="component" value="Chromosome 8"/>
</dbReference>
<evidence type="ECO:0000313" key="1">
    <source>
        <dbReference type="EMBL" id="KAI9908258.1"/>
    </source>
</evidence>
<name>A0ACC0VP29_9STRA</name>
<comment type="caution">
    <text evidence="1">The sequence shown here is derived from an EMBL/GenBank/DDBJ whole genome shotgun (WGS) entry which is preliminary data.</text>
</comment>
<dbReference type="EMBL" id="CM047587">
    <property type="protein sequence ID" value="KAI9908258.1"/>
    <property type="molecule type" value="Genomic_DNA"/>
</dbReference>
<evidence type="ECO:0000313" key="2">
    <source>
        <dbReference type="Proteomes" id="UP001163321"/>
    </source>
</evidence>
<sequence length="105" mass="11426">MTSSSEPHPAPSTAPPRLTLEEKVWFDRRRREIEYCASVGGAIGAAVTAAMTMLGPFPRHVQFLTITGGVLIGGGVGYLYADTKALERVHDLSATSNLRKQYHQL</sequence>
<keyword evidence="2" id="KW-1185">Reference proteome</keyword>
<proteinExistence type="predicted"/>
<protein>
    <submittedName>
        <fullName evidence="1">Uncharacterized protein</fullName>
    </submittedName>
</protein>
<reference evidence="1 2" key="1">
    <citation type="journal article" date="2022" name="bioRxiv">
        <title>The genome of the oomycete Peronosclerospora sorghi, a cosmopolitan pathogen of maize and sorghum, is inflated with dispersed pseudogenes.</title>
        <authorList>
            <person name="Fletcher K."/>
            <person name="Martin F."/>
            <person name="Isakeit T."/>
            <person name="Cavanaugh K."/>
            <person name="Magill C."/>
            <person name="Michelmore R."/>
        </authorList>
    </citation>
    <scope>NUCLEOTIDE SEQUENCE [LARGE SCALE GENOMIC DNA]</scope>
    <source>
        <strain evidence="1">P6</strain>
    </source>
</reference>
<gene>
    <name evidence="1" type="ORF">PsorP6_002940</name>
</gene>